<evidence type="ECO:0000256" key="9">
    <source>
        <dbReference type="ARBA" id="ARBA00023002"/>
    </source>
</evidence>
<dbReference type="PRINTS" id="PR00385">
    <property type="entry name" value="P450"/>
</dbReference>
<evidence type="ECO:0000313" key="15">
    <source>
        <dbReference type="EMBL" id="THH01958.1"/>
    </source>
</evidence>
<dbReference type="GO" id="GO:0016705">
    <property type="term" value="F:oxidoreductase activity, acting on paired donors, with incorporation or reduction of molecular oxygen"/>
    <property type="evidence" value="ECO:0007669"/>
    <property type="project" value="InterPro"/>
</dbReference>
<evidence type="ECO:0000256" key="5">
    <source>
        <dbReference type="ARBA" id="ARBA00022617"/>
    </source>
</evidence>
<keyword evidence="6" id="KW-0812">Transmembrane</keyword>
<evidence type="ECO:0000313" key="16">
    <source>
        <dbReference type="Proteomes" id="UP000309038"/>
    </source>
</evidence>
<dbReference type="PROSITE" id="PS00086">
    <property type="entry name" value="CYTOCHROME_P450"/>
    <property type="match status" value="1"/>
</dbReference>
<dbReference type="PANTHER" id="PTHR46300:SF7">
    <property type="entry name" value="P450, PUTATIVE (EUROFUNG)-RELATED"/>
    <property type="match status" value="1"/>
</dbReference>
<dbReference type="GO" id="GO:0005506">
    <property type="term" value="F:iron ion binding"/>
    <property type="evidence" value="ECO:0007669"/>
    <property type="project" value="InterPro"/>
</dbReference>
<organism evidence="15 16">
    <name type="scientific">Hermanssonia centrifuga</name>
    <dbReference type="NCBI Taxonomy" id="98765"/>
    <lineage>
        <taxon>Eukaryota</taxon>
        <taxon>Fungi</taxon>
        <taxon>Dikarya</taxon>
        <taxon>Basidiomycota</taxon>
        <taxon>Agaricomycotina</taxon>
        <taxon>Agaricomycetes</taxon>
        <taxon>Polyporales</taxon>
        <taxon>Meruliaceae</taxon>
        <taxon>Hermanssonia</taxon>
    </lineage>
</organism>
<evidence type="ECO:0000256" key="8">
    <source>
        <dbReference type="ARBA" id="ARBA00022989"/>
    </source>
</evidence>
<evidence type="ECO:0000256" key="12">
    <source>
        <dbReference type="ARBA" id="ARBA00023136"/>
    </source>
</evidence>
<keyword evidence="7 13" id="KW-0479">Metal-binding</keyword>
<evidence type="ECO:0000256" key="2">
    <source>
        <dbReference type="ARBA" id="ARBA00004167"/>
    </source>
</evidence>
<dbReference type="PRINTS" id="PR00463">
    <property type="entry name" value="EP450I"/>
</dbReference>
<dbReference type="GO" id="GO:0020037">
    <property type="term" value="F:heme binding"/>
    <property type="evidence" value="ECO:0007669"/>
    <property type="project" value="InterPro"/>
</dbReference>
<accession>A0A4S4KV81</accession>
<gene>
    <name evidence="15" type="ORF">EW026_g826</name>
</gene>
<dbReference type="Pfam" id="PF00067">
    <property type="entry name" value="p450"/>
    <property type="match status" value="1"/>
</dbReference>
<dbReference type="SUPFAM" id="SSF48264">
    <property type="entry name" value="Cytochrome P450"/>
    <property type="match status" value="1"/>
</dbReference>
<keyword evidence="8" id="KW-1133">Transmembrane helix</keyword>
<evidence type="ECO:0000256" key="11">
    <source>
        <dbReference type="ARBA" id="ARBA00023033"/>
    </source>
</evidence>
<comment type="cofactor">
    <cofactor evidence="1 13">
        <name>heme</name>
        <dbReference type="ChEBI" id="CHEBI:30413"/>
    </cofactor>
</comment>
<evidence type="ECO:0000256" key="10">
    <source>
        <dbReference type="ARBA" id="ARBA00023004"/>
    </source>
</evidence>
<keyword evidence="5 13" id="KW-0349">Heme</keyword>
<comment type="similarity">
    <text evidence="4 14">Belongs to the cytochrome P450 family.</text>
</comment>
<keyword evidence="16" id="KW-1185">Reference proteome</keyword>
<dbReference type="GO" id="GO:0016020">
    <property type="term" value="C:membrane"/>
    <property type="evidence" value="ECO:0007669"/>
    <property type="project" value="UniProtKB-SubCell"/>
</dbReference>
<name>A0A4S4KV81_9APHY</name>
<dbReference type="AlphaFoldDB" id="A0A4S4KV81"/>
<evidence type="ECO:0000256" key="7">
    <source>
        <dbReference type="ARBA" id="ARBA00022723"/>
    </source>
</evidence>
<evidence type="ECO:0000256" key="6">
    <source>
        <dbReference type="ARBA" id="ARBA00022692"/>
    </source>
</evidence>
<evidence type="ECO:0000256" key="13">
    <source>
        <dbReference type="PIRSR" id="PIRSR602401-1"/>
    </source>
</evidence>
<keyword evidence="9 14" id="KW-0560">Oxidoreductase</keyword>
<evidence type="ECO:0008006" key="17">
    <source>
        <dbReference type="Google" id="ProtNLM"/>
    </source>
</evidence>
<keyword evidence="10 13" id="KW-0408">Iron</keyword>
<dbReference type="InterPro" id="IPR017972">
    <property type="entry name" value="Cyt_P450_CS"/>
</dbReference>
<evidence type="ECO:0000256" key="3">
    <source>
        <dbReference type="ARBA" id="ARBA00005179"/>
    </source>
</evidence>
<dbReference type="InterPro" id="IPR001128">
    <property type="entry name" value="Cyt_P450"/>
</dbReference>
<dbReference type="InterPro" id="IPR050364">
    <property type="entry name" value="Cytochrome_P450_fung"/>
</dbReference>
<evidence type="ECO:0000256" key="14">
    <source>
        <dbReference type="RuleBase" id="RU000461"/>
    </source>
</evidence>
<comment type="caution">
    <text evidence="15">The sequence shown here is derived from an EMBL/GenBank/DDBJ whole genome shotgun (WGS) entry which is preliminary data.</text>
</comment>
<evidence type="ECO:0000256" key="4">
    <source>
        <dbReference type="ARBA" id="ARBA00010617"/>
    </source>
</evidence>
<comment type="subcellular location">
    <subcellularLocation>
        <location evidence="2">Membrane</location>
        <topology evidence="2">Single-pass membrane protein</topology>
    </subcellularLocation>
</comment>
<dbReference type="EMBL" id="SGPJ01000013">
    <property type="protein sequence ID" value="THH01958.1"/>
    <property type="molecule type" value="Genomic_DNA"/>
</dbReference>
<dbReference type="Gene3D" id="1.10.630.10">
    <property type="entry name" value="Cytochrome P450"/>
    <property type="match status" value="1"/>
</dbReference>
<keyword evidence="12" id="KW-0472">Membrane</keyword>
<proteinExistence type="inferred from homology"/>
<feature type="binding site" description="axial binding residue" evidence="13">
    <location>
        <position position="296"/>
    </location>
    <ligand>
        <name>heme</name>
        <dbReference type="ChEBI" id="CHEBI:30413"/>
    </ligand>
    <ligandPart>
        <name>Fe</name>
        <dbReference type="ChEBI" id="CHEBI:18248"/>
    </ligandPart>
</feature>
<dbReference type="PANTHER" id="PTHR46300">
    <property type="entry name" value="P450, PUTATIVE (EUROFUNG)-RELATED-RELATED"/>
    <property type="match status" value="1"/>
</dbReference>
<sequence>MAGELMGFNQSIALKNYGPEYKHLRKLTQHVLSPDAVRKYAPIQQQFLAEYMRSLLQNPEKFLENLRFAISRLILAVTYGINITDPLSEYIIEGEAAMALFSDAALPGSYLVDIMPALGQAAGQAAPSFLSDLLSDTKLVQDSSADYDLENGVKWAAGTLFTAGVETTVATISIFFLLMALYPDVQSKAQAEIDGVIGKERVISLQDRPRLPYVCALIQELKRWHVVVPLGVARRTSQDDSYKGFHIPANTMVLPNIWGLSQSWSDPATFDPERFLNNPDAGDPSDYIFGFGRRICPGKHLAENSIFVYVSNILANFTIAPPSPEVKKDNGIPTPQDATFDNGIVSAPYSLGVKIL</sequence>
<dbReference type="InterPro" id="IPR036396">
    <property type="entry name" value="Cyt_P450_sf"/>
</dbReference>
<dbReference type="InterPro" id="IPR002401">
    <property type="entry name" value="Cyt_P450_E_grp-I"/>
</dbReference>
<keyword evidence="11 14" id="KW-0503">Monooxygenase</keyword>
<comment type="pathway">
    <text evidence="3">Secondary metabolite biosynthesis.</text>
</comment>
<evidence type="ECO:0000256" key="1">
    <source>
        <dbReference type="ARBA" id="ARBA00001971"/>
    </source>
</evidence>
<reference evidence="15 16" key="1">
    <citation type="submission" date="2019-02" db="EMBL/GenBank/DDBJ databases">
        <title>Genome sequencing of the rare red list fungi Phlebia centrifuga.</title>
        <authorList>
            <person name="Buettner E."/>
            <person name="Kellner H."/>
        </authorList>
    </citation>
    <scope>NUCLEOTIDE SEQUENCE [LARGE SCALE GENOMIC DNA]</scope>
    <source>
        <strain evidence="15 16">DSM 108282</strain>
    </source>
</reference>
<dbReference type="GO" id="GO:0004497">
    <property type="term" value="F:monooxygenase activity"/>
    <property type="evidence" value="ECO:0007669"/>
    <property type="project" value="UniProtKB-KW"/>
</dbReference>
<protein>
    <recommendedName>
        <fullName evidence="17">Cytochrome P450</fullName>
    </recommendedName>
</protein>
<dbReference type="Proteomes" id="UP000309038">
    <property type="component" value="Unassembled WGS sequence"/>
</dbReference>